<protein>
    <submittedName>
        <fullName evidence="1">Uncharacterized protein</fullName>
    </submittedName>
</protein>
<dbReference type="Proteomes" id="UP000261140">
    <property type="component" value="Unassembled WGS sequence"/>
</dbReference>
<gene>
    <name evidence="1" type="ORF">DWZ89_04610</name>
</gene>
<proteinExistence type="predicted"/>
<dbReference type="RefSeq" id="WP_117504944.1">
    <property type="nucleotide sequence ID" value="NZ_QVEQ01000003.1"/>
</dbReference>
<evidence type="ECO:0000313" key="1">
    <source>
        <dbReference type="EMBL" id="RGB71789.1"/>
    </source>
</evidence>
<comment type="caution">
    <text evidence="1">The sequence shown here is derived from an EMBL/GenBank/DDBJ whole genome shotgun (WGS) entry which is preliminary data.</text>
</comment>
<dbReference type="EMBL" id="QVEQ01000003">
    <property type="protein sequence ID" value="RGB71789.1"/>
    <property type="molecule type" value="Genomic_DNA"/>
</dbReference>
<accession>A0A3E2TAQ5</accession>
<organism evidence="1 2">
    <name type="scientific">Faecalibacterium prausnitzii</name>
    <dbReference type="NCBI Taxonomy" id="853"/>
    <lineage>
        <taxon>Bacteria</taxon>
        <taxon>Bacillati</taxon>
        <taxon>Bacillota</taxon>
        <taxon>Clostridia</taxon>
        <taxon>Eubacteriales</taxon>
        <taxon>Oscillospiraceae</taxon>
        <taxon>Faecalibacterium</taxon>
    </lineage>
</organism>
<name>A0A3E2TAQ5_9FIRM</name>
<dbReference type="AlphaFoldDB" id="A0A3E2TAQ5"/>
<reference evidence="1 2" key="1">
    <citation type="submission" date="2018-08" db="EMBL/GenBank/DDBJ databases">
        <title>A genome reference for cultivated species of the human gut microbiota.</title>
        <authorList>
            <person name="Zou Y."/>
            <person name="Xue W."/>
            <person name="Luo G."/>
        </authorList>
    </citation>
    <scope>NUCLEOTIDE SEQUENCE [LARGE SCALE GENOMIC DNA]</scope>
    <source>
        <strain evidence="1 2">AF36-11AT</strain>
    </source>
</reference>
<evidence type="ECO:0000313" key="2">
    <source>
        <dbReference type="Proteomes" id="UP000261140"/>
    </source>
</evidence>
<sequence>MELYKYTGSVAALTVRFGKAETITLYDSYDDSVAPVRLDVRGALAEYIKKIEGTDSEERYMNLDWYYDFNMLLRRIEVPGVPSEKFKMTGVPAKVLTQTRSSPDELVCFGCPDFINTTKPVSMGPDDYQNFLMWKRENRD</sequence>